<comment type="caution">
    <text evidence="1">The sequence shown here is derived from an EMBL/GenBank/DDBJ whole genome shotgun (WGS) entry which is preliminary data.</text>
</comment>
<dbReference type="Proteomes" id="UP001139089">
    <property type="component" value="Unassembled WGS sequence"/>
</dbReference>
<accession>A0A9X1SZ68</accession>
<dbReference type="InterPro" id="IPR050772">
    <property type="entry name" value="Hydratase-Decarb/MhpD_sf"/>
</dbReference>
<protein>
    <recommendedName>
        <fullName evidence="3">2-keto-4-pentenoate hydratase</fullName>
    </recommendedName>
</protein>
<dbReference type="GO" id="GO:0005737">
    <property type="term" value="C:cytoplasm"/>
    <property type="evidence" value="ECO:0007669"/>
    <property type="project" value="TreeGrafter"/>
</dbReference>
<dbReference type="AlphaFoldDB" id="A0A9X1SZ68"/>
<dbReference type="InterPro" id="IPR036663">
    <property type="entry name" value="Fumarylacetoacetase_C_sf"/>
</dbReference>
<sequence>MDLAITLAEAIRNGGSVDIDAVSQPDLVEAYAIQSTILARLGIDPKGCKLSLRSDGVLRAPLLSVTEAASFSHEPGLKLEVEIALVLGRDLPHRAEPYGRPEIRDAVAGVHIGIEFVRSRYAGGPQGRTALLVADLMSNAGYRVGPALEASVLDEGRAADDLRVTAGNQSLFDAPGVHPDGNPLAALVAYANEAGRPDGTLRQGMVVTTGSLCGGLGILAPGIVTIALGQTTWSLEVFG</sequence>
<dbReference type="RefSeq" id="WP_231811452.1">
    <property type="nucleotide sequence ID" value="NZ_JAJOZR010000001.1"/>
</dbReference>
<name>A0A9X1SZ68_9HYPH</name>
<proteinExistence type="predicted"/>
<evidence type="ECO:0000313" key="2">
    <source>
        <dbReference type="Proteomes" id="UP001139089"/>
    </source>
</evidence>
<dbReference type="PANTHER" id="PTHR30143:SF0">
    <property type="entry name" value="2-KETO-4-PENTENOATE HYDRATASE"/>
    <property type="match status" value="1"/>
</dbReference>
<dbReference type="SUPFAM" id="SSF56529">
    <property type="entry name" value="FAH"/>
    <property type="match status" value="1"/>
</dbReference>
<dbReference type="Gene3D" id="3.90.850.10">
    <property type="entry name" value="Fumarylacetoacetase-like, C-terminal domain"/>
    <property type="match status" value="1"/>
</dbReference>
<evidence type="ECO:0000313" key="1">
    <source>
        <dbReference type="EMBL" id="MCD7107724.1"/>
    </source>
</evidence>
<keyword evidence="2" id="KW-1185">Reference proteome</keyword>
<dbReference type="EMBL" id="JAJOZR010000001">
    <property type="protein sequence ID" value="MCD7107724.1"/>
    <property type="molecule type" value="Genomic_DNA"/>
</dbReference>
<evidence type="ECO:0008006" key="3">
    <source>
        <dbReference type="Google" id="ProtNLM"/>
    </source>
</evidence>
<gene>
    <name evidence="1" type="ORF">LRX75_01600</name>
</gene>
<reference evidence="1" key="1">
    <citation type="submission" date="2021-12" db="EMBL/GenBank/DDBJ databases">
        <authorList>
            <person name="Li Y."/>
        </authorList>
    </citation>
    <scope>NUCLEOTIDE SEQUENCE</scope>
    <source>
        <strain evidence="1">DKSPLA3</strain>
    </source>
</reference>
<dbReference type="PANTHER" id="PTHR30143">
    <property type="entry name" value="ACID HYDRATASE"/>
    <property type="match status" value="1"/>
</dbReference>
<dbReference type="GO" id="GO:0008684">
    <property type="term" value="F:2-oxopent-4-enoate hydratase activity"/>
    <property type="evidence" value="ECO:0007669"/>
    <property type="project" value="TreeGrafter"/>
</dbReference>
<organism evidence="1 2">
    <name type="scientific">Rhizobium quercicola</name>
    <dbReference type="NCBI Taxonomy" id="2901226"/>
    <lineage>
        <taxon>Bacteria</taxon>
        <taxon>Pseudomonadati</taxon>
        <taxon>Pseudomonadota</taxon>
        <taxon>Alphaproteobacteria</taxon>
        <taxon>Hyphomicrobiales</taxon>
        <taxon>Rhizobiaceae</taxon>
        <taxon>Rhizobium/Agrobacterium group</taxon>
        <taxon>Rhizobium</taxon>
    </lineage>
</organism>